<sequence length="258" mass="28544">MTNITKTMLDTTVKDLKAELKKEMEVALGRIKSLEEKSAIMEAKIASLEKDNTELKAIVEGTANLPGGTTERLWAEMVKLPAVKNSITSIVSVESDHSKQREKNLVIMEKVSNDPKLLLEGTGDELVKEEVLKVLTAIGEQGCNGKVKATRFKANGRVLLACDDMGTKLKILKAARLLKDRQYAGVFINNDRTVAEAAHEKGLRADAKDKNSNLTKGTGNLKYEQATINGKKVKWYWGVRGALLKKIFKPSDDEYQRA</sequence>
<accession>A0A3M7RMD2</accession>
<protein>
    <submittedName>
        <fullName evidence="2">Uncharacterized protein</fullName>
    </submittedName>
</protein>
<dbReference type="AlphaFoldDB" id="A0A3M7RMD2"/>
<dbReference type="Proteomes" id="UP000276133">
    <property type="component" value="Unassembled WGS sequence"/>
</dbReference>
<evidence type="ECO:0000313" key="2">
    <source>
        <dbReference type="EMBL" id="RNA24696.1"/>
    </source>
</evidence>
<evidence type="ECO:0000256" key="1">
    <source>
        <dbReference type="SAM" id="Coils"/>
    </source>
</evidence>
<keyword evidence="3" id="KW-1185">Reference proteome</keyword>
<organism evidence="2 3">
    <name type="scientific">Brachionus plicatilis</name>
    <name type="common">Marine rotifer</name>
    <name type="synonym">Brachionus muelleri</name>
    <dbReference type="NCBI Taxonomy" id="10195"/>
    <lineage>
        <taxon>Eukaryota</taxon>
        <taxon>Metazoa</taxon>
        <taxon>Spiralia</taxon>
        <taxon>Gnathifera</taxon>
        <taxon>Rotifera</taxon>
        <taxon>Eurotatoria</taxon>
        <taxon>Monogononta</taxon>
        <taxon>Pseudotrocha</taxon>
        <taxon>Ploima</taxon>
        <taxon>Brachionidae</taxon>
        <taxon>Brachionus</taxon>
    </lineage>
</organism>
<keyword evidence="1" id="KW-0175">Coiled coil</keyword>
<comment type="caution">
    <text evidence="2">The sequence shown here is derived from an EMBL/GenBank/DDBJ whole genome shotgun (WGS) entry which is preliminary data.</text>
</comment>
<reference evidence="2 3" key="1">
    <citation type="journal article" date="2018" name="Sci. Rep.">
        <title>Genomic signatures of local adaptation to the degree of environmental predictability in rotifers.</title>
        <authorList>
            <person name="Franch-Gras L."/>
            <person name="Hahn C."/>
            <person name="Garcia-Roger E.M."/>
            <person name="Carmona M.J."/>
            <person name="Serra M."/>
            <person name="Gomez A."/>
        </authorList>
    </citation>
    <scope>NUCLEOTIDE SEQUENCE [LARGE SCALE GENOMIC DNA]</scope>
    <source>
        <strain evidence="2">HYR1</strain>
    </source>
</reference>
<name>A0A3M7RMD2_BRAPC</name>
<gene>
    <name evidence="2" type="ORF">BpHYR1_051233</name>
</gene>
<dbReference type="EMBL" id="REGN01003069">
    <property type="protein sequence ID" value="RNA24696.1"/>
    <property type="molecule type" value="Genomic_DNA"/>
</dbReference>
<feature type="coiled-coil region" evidence="1">
    <location>
        <begin position="17"/>
        <end position="51"/>
    </location>
</feature>
<evidence type="ECO:0000313" key="3">
    <source>
        <dbReference type="Proteomes" id="UP000276133"/>
    </source>
</evidence>
<proteinExistence type="predicted"/>